<dbReference type="GO" id="GO:0017061">
    <property type="term" value="F:S-methyl-5-thioadenosine phosphorylase activity"/>
    <property type="evidence" value="ECO:0007669"/>
    <property type="project" value="UniProtKB-EC"/>
</dbReference>
<gene>
    <name evidence="2" type="ORF">J2Z79_002545</name>
</gene>
<reference evidence="2 3" key="1">
    <citation type="submission" date="2021-03" db="EMBL/GenBank/DDBJ databases">
        <title>Genomic Encyclopedia of Type Strains, Phase IV (KMG-IV): sequencing the most valuable type-strain genomes for metagenomic binning, comparative biology and taxonomic classification.</title>
        <authorList>
            <person name="Goeker M."/>
        </authorList>
    </citation>
    <scope>NUCLEOTIDE SEQUENCE [LARGE SCALE GENOMIC DNA]</scope>
    <source>
        <strain evidence="2 3">DSM 27138</strain>
    </source>
</reference>
<dbReference type="SMART" id="SM00347">
    <property type="entry name" value="HTH_MARR"/>
    <property type="match status" value="1"/>
</dbReference>
<dbReference type="Gene3D" id="1.10.10.10">
    <property type="entry name" value="Winged helix-like DNA-binding domain superfamily/Winged helix DNA-binding domain"/>
    <property type="match status" value="1"/>
</dbReference>
<dbReference type="SUPFAM" id="SSF46785">
    <property type="entry name" value="Winged helix' DNA-binding domain"/>
    <property type="match status" value="1"/>
</dbReference>
<dbReference type="InterPro" id="IPR000835">
    <property type="entry name" value="HTH_MarR-typ"/>
</dbReference>
<dbReference type="RefSeq" id="WP_209467247.1">
    <property type="nucleotide sequence ID" value="NZ_JAGGLG010000023.1"/>
</dbReference>
<evidence type="ECO:0000259" key="1">
    <source>
        <dbReference type="PROSITE" id="PS50995"/>
    </source>
</evidence>
<dbReference type="Pfam" id="PF01047">
    <property type="entry name" value="MarR"/>
    <property type="match status" value="1"/>
</dbReference>
<keyword evidence="3" id="KW-1185">Reference proteome</keyword>
<proteinExistence type="predicted"/>
<dbReference type="EC" id="2.4.2.28" evidence="2"/>
<dbReference type="Proteomes" id="UP001519289">
    <property type="component" value="Unassembled WGS sequence"/>
</dbReference>
<protein>
    <submittedName>
        <fullName evidence="2">5'-methylthioadenosine phosphorylase</fullName>
        <ecNumber evidence="2">2.4.2.28</ecNumber>
    </submittedName>
</protein>
<keyword evidence="2" id="KW-0808">Transferase</keyword>
<dbReference type="PROSITE" id="PS50995">
    <property type="entry name" value="HTH_MARR_2"/>
    <property type="match status" value="1"/>
</dbReference>
<dbReference type="InterPro" id="IPR039422">
    <property type="entry name" value="MarR/SlyA-like"/>
</dbReference>
<dbReference type="PANTHER" id="PTHR33164:SF99">
    <property type="entry name" value="MARR FAMILY REGULATORY PROTEIN"/>
    <property type="match status" value="1"/>
</dbReference>
<comment type="caution">
    <text evidence="2">The sequence shown here is derived from an EMBL/GenBank/DDBJ whole genome shotgun (WGS) entry which is preliminary data.</text>
</comment>
<feature type="domain" description="HTH marR-type" evidence="1">
    <location>
        <begin position="11"/>
        <end position="143"/>
    </location>
</feature>
<dbReference type="InterPro" id="IPR036390">
    <property type="entry name" value="WH_DNA-bd_sf"/>
</dbReference>
<accession>A0ABS4JUC9</accession>
<evidence type="ECO:0000313" key="2">
    <source>
        <dbReference type="EMBL" id="MBP2019128.1"/>
    </source>
</evidence>
<keyword evidence="2" id="KW-0328">Glycosyltransferase</keyword>
<dbReference type="InterPro" id="IPR036388">
    <property type="entry name" value="WH-like_DNA-bd_sf"/>
</dbReference>
<organism evidence="2 3">
    <name type="scientific">Symbiobacterium terraclitae</name>
    <dbReference type="NCBI Taxonomy" id="557451"/>
    <lineage>
        <taxon>Bacteria</taxon>
        <taxon>Bacillati</taxon>
        <taxon>Bacillota</taxon>
        <taxon>Clostridia</taxon>
        <taxon>Eubacteriales</taxon>
        <taxon>Symbiobacteriaceae</taxon>
        <taxon>Symbiobacterium</taxon>
    </lineage>
</organism>
<evidence type="ECO:0000313" key="3">
    <source>
        <dbReference type="Proteomes" id="UP001519289"/>
    </source>
</evidence>
<name>A0ABS4JUC9_9FIRM</name>
<dbReference type="EMBL" id="JAGGLG010000023">
    <property type="protein sequence ID" value="MBP2019128.1"/>
    <property type="molecule type" value="Genomic_DNA"/>
</dbReference>
<sequence>MLARPSVNQQVAEIDELLREVGALLRKRGRDILGNFDITSPQFDALLVLREHGELTMGELCAKMYLACSTATDLIDRMERNGLIERVRDTADRRVIRLRVLPKGSELIEQVLEARQAYLSTAMAGLGASDKARIIRTLEELSALLARDVQG</sequence>
<dbReference type="PANTHER" id="PTHR33164">
    <property type="entry name" value="TRANSCRIPTIONAL REGULATOR, MARR FAMILY"/>
    <property type="match status" value="1"/>
</dbReference>